<dbReference type="InterPro" id="IPR030379">
    <property type="entry name" value="G_SEPTIN_dom"/>
</dbReference>
<proteinExistence type="inferred from homology"/>
<evidence type="ECO:0000256" key="1">
    <source>
        <dbReference type="RuleBase" id="RU004560"/>
    </source>
</evidence>
<name>A0ABY8UEF6_TETOB</name>
<accession>A0ABY8UEF6</accession>
<sequence length="491" mass="55084">MYSYNNSNGDAGMTAGSMYGTMTSAFSASRNGRTSEVLTEGANPMQSLDMGSKRQSAADGGDYDGYVNGDMSSRRPDRLNSMTSASGRMYDSRVNQQALLGPRRPRPHKIWKKKFIKVLIVGDSGLGKTTLVKTLLSTPGERLQVHDGTYTPADQFVKDPDSLCSTVTWKDEEDRVIWVYRIQDTPGYGDDLDIMNHINMINGHINACNEKWLSLESARDRSQDLTEVEDPRIDVCLFCVPPHRLRPIDIRYMYELGKAVPIIPVITKADTMTIREAQNYKQEVFSRLQNPNVHGVRGKINTFRFDKETLERAGMGDAAGSNTPPFLVIASNDVNEEMNQMEVPVFWPERRYPWGTAQAFNPDHSDLLHLRALLLKEALEDICKDKRTRYETWRKHRLAGPRFGTRLKRFALTTVLPVALALYAAQRGIDVKQVRDKISSASKHLRRGSKGSKKQQEQQQPAAAPEPAPLPEPEPEPAAAPAPAPAKKGWW</sequence>
<dbReference type="EMBL" id="CP126216">
    <property type="protein sequence ID" value="WIA18048.1"/>
    <property type="molecule type" value="Genomic_DNA"/>
</dbReference>
<evidence type="ECO:0000313" key="5">
    <source>
        <dbReference type="Proteomes" id="UP001244341"/>
    </source>
</evidence>
<dbReference type="PRINTS" id="PR00449">
    <property type="entry name" value="RASTRNSFRMNG"/>
</dbReference>
<gene>
    <name evidence="4" type="ORF">OEZ85_009530</name>
</gene>
<dbReference type="PANTHER" id="PTHR18884">
    <property type="entry name" value="SEPTIN"/>
    <property type="match status" value="1"/>
</dbReference>
<evidence type="ECO:0000313" key="4">
    <source>
        <dbReference type="EMBL" id="WIA18048.1"/>
    </source>
</evidence>
<dbReference type="SUPFAM" id="SSF52540">
    <property type="entry name" value="P-loop containing nucleoside triphosphate hydrolases"/>
    <property type="match status" value="1"/>
</dbReference>
<evidence type="ECO:0000256" key="2">
    <source>
        <dbReference type="SAM" id="MobiDB-lite"/>
    </source>
</evidence>
<evidence type="ECO:0000259" key="3">
    <source>
        <dbReference type="PROSITE" id="PS51719"/>
    </source>
</evidence>
<dbReference type="Gene3D" id="3.40.50.300">
    <property type="entry name" value="P-loop containing nucleotide triphosphate hydrolases"/>
    <property type="match status" value="1"/>
</dbReference>
<dbReference type="Pfam" id="PF00735">
    <property type="entry name" value="Septin"/>
    <property type="match status" value="1"/>
</dbReference>
<comment type="similarity">
    <text evidence="1">Belongs to the TRAFAC class TrmE-Era-EngA-EngB-Septin-like GTPase superfamily. Septin GTPase family.</text>
</comment>
<protein>
    <recommendedName>
        <fullName evidence="3">Septin-type G domain-containing protein</fullName>
    </recommendedName>
</protein>
<keyword evidence="1" id="KW-0547">Nucleotide-binding</keyword>
<dbReference type="PROSITE" id="PS51719">
    <property type="entry name" value="G_SEPTIN"/>
    <property type="match status" value="1"/>
</dbReference>
<feature type="region of interest" description="Disordered" evidence="2">
    <location>
        <begin position="41"/>
        <end position="84"/>
    </location>
</feature>
<organism evidence="4 5">
    <name type="scientific">Tetradesmus obliquus</name>
    <name type="common">Green alga</name>
    <name type="synonym">Acutodesmus obliquus</name>
    <dbReference type="NCBI Taxonomy" id="3088"/>
    <lineage>
        <taxon>Eukaryota</taxon>
        <taxon>Viridiplantae</taxon>
        <taxon>Chlorophyta</taxon>
        <taxon>core chlorophytes</taxon>
        <taxon>Chlorophyceae</taxon>
        <taxon>CS clade</taxon>
        <taxon>Sphaeropleales</taxon>
        <taxon>Scenedesmaceae</taxon>
        <taxon>Tetradesmus</taxon>
    </lineage>
</organism>
<reference evidence="4 5" key="1">
    <citation type="submission" date="2023-05" db="EMBL/GenBank/DDBJ databases">
        <title>A 100% complete, gapless, phased diploid assembly of the Scenedesmus obliquus UTEX 3031 genome.</title>
        <authorList>
            <person name="Biondi T.C."/>
            <person name="Hanschen E.R."/>
            <person name="Kwon T."/>
            <person name="Eng W."/>
            <person name="Kruse C.P.S."/>
            <person name="Koehler S.I."/>
            <person name="Kunde Y."/>
            <person name="Gleasner C.D."/>
            <person name="You Mak K.T."/>
            <person name="Polle J."/>
            <person name="Hovde B.T."/>
            <person name="Starkenburg S.R."/>
        </authorList>
    </citation>
    <scope>NUCLEOTIDE SEQUENCE [LARGE SCALE GENOMIC DNA]</scope>
    <source>
        <strain evidence="4 5">DOE0152z</strain>
    </source>
</reference>
<dbReference type="InterPro" id="IPR027417">
    <property type="entry name" value="P-loop_NTPase"/>
</dbReference>
<dbReference type="Proteomes" id="UP001244341">
    <property type="component" value="Chromosome 9b"/>
</dbReference>
<feature type="compositionally biased region" description="Pro residues" evidence="2">
    <location>
        <begin position="464"/>
        <end position="484"/>
    </location>
</feature>
<feature type="domain" description="Septin-type G" evidence="3">
    <location>
        <begin position="112"/>
        <end position="400"/>
    </location>
</feature>
<feature type="region of interest" description="Disordered" evidence="2">
    <location>
        <begin position="440"/>
        <end position="491"/>
    </location>
</feature>
<feature type="compositionally biased region" description="Basic residues" evidence="2">
    <location>
        <begin position="443"/>
        <end position="453"/>
    </location>
</feature>
<keyword evidence="5" id="KW-1185">Reference proteome</keyword>
<keyword evidence="1" id="KW-0342">GTP-binding</keyword>